<dbReference type="PANTHER" id="PTHR30578">
    <property type="entry name" value="ELECTRON TRANSPORT COMPLEX PROTEIN RNFD"/>
    <property type="match status" value="1"/>
</dbReference>
<feature type="transmembrane region" description="Helical" evidence="16">
    <location>
        <begin position="357"/>
        <end position="375"/>
    </location>
</feature>
<evidence type="ECO:0000256" key="7">
    <source>
        <dbReference type="ARBA" id="ARBA00022692"/>
    </source>
</evidence>
<dbReference type="Pfam" id="PF03116">
    <property type="entry name" value="NQR2_RnfD_RnfE"/>
    <property type="match status" value="1"/>
</dbReference>
<dbReference type="Proteomes" id="UP000241954">
    <property type="component" value="Unassembled WGS sequence"/>
</dbReference>
<dbReference type="RefSeq" id="WP_045037578.1">
    <property type="nucleotide sequence ID" value="NZ_CAMQYU010000014.1"/>
</dbReference>
<accession>A0A0D8PVJ3</accession>
<evidence type="ECO:0000256" key="3">
    <source>
        <dbReference type="ARBA" id="ARBA00022519"/>
    </source>
</evidence>
<comment type="caution">
    <text evidence="18">The sequence shown here is derived from an EMBL/GenBank/DDBJ whole genome shotgun (WGS) entry which is preliminary data.</text>
</comment>
<dbReference type="GO" id="GO:0055085">
    <property type="term" value="P:transmembrane transport"/>
    <property type="evidence" value="ECO:0007669"/>
    <property type="project" value="InterPro"/>
</dbReference>
<gene>
    <name evidence="16" type="primary">nqrB</name>
    <name evidence="18" type="ORF">C9I88_02130</name>
</gene>
<keyword evidence="14 16" id="KW-0472">Membrane</keyword>
<dbReference type="GO" id="GO:0005886">
    <property type="term" value="C:plasma membrane"/>
    <property type="evidence" value="ECO:0007669"/>
    <property type="project" value="UniProtKB-SubCell"/>
</dbReference>
<keyword evidence="2 16" id="KW-1003">Cell membrane</keyword>
<evidence type="ECO:0000256" key="14">
    <source>
        <dbReference type="ARBA" id="ARBA00023136"/>
    </source>
</evidence>
<feature type="transmembrane region" description="Helical" evidence="16">
    <location>
        <begin position="327"/>
        <end position="345"/>
    </location>
</feature>
<evidence type="ECO:0000256" key="5">
    <source>
        <dbReference type="ARBA" id="ARBA00022630"/>
    </source>
</evidence>
<dbReference type="InterPro" id="IPR004338">
    <property type="entry name" value="NqrB/RnfD"/>
</dbReference>
<evidence type="ECO:0000256" key="17">
    <source>
        <dbReference type="PIRSR" id="PIRSR016055-50"/>
    </source>
</evidence>
<sequence length="414" mass="45375">MGFKNFLEGIEHHFEPGGKHERWFALYEAFATLMYTPGQVTRSSAHVRDSIDLKRIMIMVWFAVFPAMFWGMYNVGDQAIAGLNHLYTADKLTAVIAADWHYWFTQMLGGTLSATAGWGSKMLLGATYFLPIYAVVFAVGGFWEVMFCMVRKHEVNEGFFVTSILFALIVPPTLPLWQAALGITFGVVVAKEIFGGTGRNFLNPALAGRAFLFFAYPGQISGDLVWNAADGFSGATPLSQWSQGGQADVVNTITGQSITWMDAFVGHLPGSIGEVSTLAILIGGIFIVVMGIASWRIIAGTLIGMIVVATLFNIIGSDTNPMFNMPWQWHLVLGGFAFGMMFMATDPVSAAFTNKAKWWYGALIGAMAVMVRVVNPAYPEGMMLAILFANLFAPLFDNLVVQGNIKRRLARHGK</sequence>
<reference evidence="18 19" key="1">
    <citation type="submission" date="2018-01" db="EMBL/GenBank/DDBJ databases">
        <title>Whole genome sequencing of Histamine producing bacteria.</title>
        <authorList>
            <person name="Butler K."/>
        </authorList>
    </citation>
    <scope>NUCLEOTIDE SEQUENCE [LARGE SCALE GENOMIC DNA]</scope>
    <source>
        <strain evidence="18 19">NCIMB 13481</strain>
    </source>
</reference>
<keyword evidence="12 16" id="KW-0406">Ion transport</keyword>
<keyword evidence="6 16" id="KW-0288">FMN</keyword>
<dbReference type="GO" id="GO:0006814">
    <property type="term" value="P:sodium ion transport"/>
    <property type="evidence" value="ECO:0007669"/>
    <property type="project" value="UniProtKB-UniRule"/>
</dbReference>
<name>A0A0D8PVJ3_9GAMM</name>
<dbReference type="InterPro" id="IPR010966">
    <property type="entry name" value="NqrB"/>
</dbReference>
<evidence type="ECO:0000256" key="4">
    <source>
        <dbReference type="ARBA" id="ARBA00022553"/>
    </source>
</evidence>
<keyword evidence="7 16" id="KW-0812">Transmembrane</keyword>
<dbReference type="EMBL" id="PYLW01000002">
    <property type="protein sequence ID" value="PSV99003.1"/>
    <property type="molecule type" value="Genomic_DNA"/>
</dbReference>
<protein>
    <recommendedName>
        <fullName evidence="16">Na(+)-translocating NADH-quinone reductase subunit B</fullName>
        <shortName evidence="16">Na(+)-NQR subunit B</shortName>
        <shortName evidence="16">Na(+)-translocating NQR subunit B</shortName>
        <ecNumber evidence="16">7.2.1.1</ecNumber>
    </recommendedName>
    <alternativeName>
        <fullName evidence="16">NQR complex subunit B</fullName>
    </alternativeName>
    <alternativeName>
        <fullName evidence="16">NQR-1 subunit B</fullName>
    </alternativeName>
</protein>
<dbReference type="GeneID" id="93550569"/>
<evidence type="ECO:0000256" key="9">
    <source>
        <dbReference type="ARBA" id="ARBA00022989"/>
    </source>
</evidence>
<feature type="transmembrane region" description="Helical" evidence="16">
    <location>
        <begin position="159"/>
        <end position="177"/>
    </location>
</feature>
<keyword evidence="3" id="KW-0997">Cell inner membrane</keyword>
<evidence type="ECO:0000313" key="18">
    <source>
        <dbReference type="EMBL" id="PSV99003.1"/>
    </source>
</evidence>
<evidence type="ECO:0000313" key="19">
    <source>
        <dbReference type="Proteomes" id="UP000241954"/>
    </source>
</evidence>
<dbReference type="AlphaFoldDB" id="A0A0D8PVJ3"/>
<evidence type="ECO:0000256" key="15">
    <source>
        <dbReference type="ARBA" id="ARBA00023201"/>
    </source>
</evidence>
<dbReference type="PANTHER" id="PTHR30578:SF1">
    <property type="entry name" value="NA(+)-TRANSLOCATING NADH-QUINONE REDUCTASE SUBUNIT B"/>
    <property type="match status" value="1"/>
</dbReference>
<keyword evidence="8 16" id="KW-1278">Translocase</keyword>
<dbReference type="GO" id="GO:0022904">
    <property type="term" value="P:respiratory electron transport chain"/>
    <property type="evidence" value="ECO:0007669"/>
    <property type="project" value="InterPro"/>
</dbReference>
<evidence type="ECO:0000256" key="11">
    <source>
        <dbReference type="ARBA" id="ARBA00023053"/>
    </source>
</evidence>
<dbReference type="GO" id="GO:0016655">
    <property type="term" value="F:oxidoreductase activity, acting on NAD(P)H, quinone or similar compound as acceptor"/>
    <property type="evidence" value="ECO:0007669"/>
    <property type="project" value="UniProtKB-UniRule"/>
</dbReference>
<comment type="cofactor">
    <cofactor evidence="16 17">
        <name>FMN</name>
        <dbReference type="ChEBI" id="CHEBI:58210"/>
    </cofactor>
</comment>
<comment type="subcellular location">
    <subcellularLocation>
        <location evidence="16">Cell membrane</location>
        <topology evidence="16">Multi-pass membrane protein</topology>
    </subcellularLocation>
</comment>
<keyword evidence="9 16" id="KW-1133">Transmembrane helix</keyword>
<comment type="function">
    <text evidence="16">NQR complex catalyzes the reduction of ubiquinone-1 to ubiquinol by two successive reactions, coupled with the transport of Na(+) ions from the cytoplasm to the periplasm. NqrA to NqrE are probably involved in the second step, the conversion of ubisemiquinone to ubiquinol.</text>
</comment>
<keyword evidence="15 16" id="KW-0739">Sodium transport</keyword>
<keyword evidence="11 16" id="KW-0915">Sodium</keyword>
<dbReference type="STRING" id="56192.UB38_00160"/>
<comment type="similarity">
    <text evidence="16">Belongs to the NqrB/RnfD family.</text>
</comment>
<evidence type="ECO:0000256" key="13">
    <source>
        <dbReference type="ARBA" id="ARBA00023075"/>
    </source>
</evidence>
<feature type="transmembrane region" description="Helical" evidence="16">
    <location>
        <begin position="381"/>
        <end position="401"/>
    </location>
</feature>
<evidence type="ECO:0000256" key="2">
    <source>
        <dbReference type="ARBA" id="ARBA00022475"/>
    </source>
</evidence>
<evidence type="ECO:0000256" key="8">
    <source>
        <dbReference type="ARBA" id="ARBA00022967"/>
    </source>
</evidence>
<evidence type="ECO:0000256" key="6">
    <source>
        <dbReference type="ARBA" id="ARBA00022643"/>
    </source>
</evidence>
<feature type="transmembrane region" description="Helical" evidence="16">
    <location>
        <begin position="128"/>
        <end position="147"/>
    </location>
</feature>
<dbReference type="GO" id="GO:0010181">
    <property type="term" value="F:FMN binding"/>
    <property type="evidence" value="ECO:0007669"/>
    <property type="project" value="InterPro"/>
</dbReference>
<evidence type="ECO:0000256" key="12">
    <source>
        <dbReference type="ARBA" id="ARBA00023065"/>
    </source>
</evidence>
<feature type="transmembrane region" description="Helical" evidence="16">
    <location>
        <begin position="56"/>
        <end position="73"/>
    </location>
</feature>
<dbReference type="NCBIfam" id="TIGR01937">
    <property type="entry name" value="nqrB"/>
    <property type="match status" value="1"/>
</dbReference>
<dbReference type="EC" id="7.2.1.1" evidence="16"/>
<dbReference type="HAMAP" id="MF_00426">
    <property type="entry name" value="NqrB"/>
    <property type="match status" value="1"/>
</dbReference>
<keyword evidence="10 16" id="KW-0520">NAD</keyword>
<proteinExistence type="inferred from homology"/>
<dbReference type="NCBIfam" id="NF003756">
    <property type="entry name" value="PRK05349.1"/>
    <property type="match status" value="1"/>
</dbReference>
<organism evidence="18 19">
    <name type="scientific">Photobacterium iliopiscarium</name>
    <dbReference type="NCBI Taxonomy" id="56192"/>
    <lineage>
        <taxon>Bacteria</taxon>
        <taxon>Pseudomonadati</taxon>
        <taxon>Pseudomonadota</taxon>
        <taxon>Gammaproteobacteria</taxon>
        <taxon>Vibrionales</taxon>
        <taxon>Vibrionaceae</taxon>
        <taxon>Photobacterium</taxon>
    </lineage>
</organism>
<evidence type="ECO:0000256" key="1">
    <source>
        <dbReference type="ARBA" id="ARBA00022448"/>
    </source>
</evidence>
<comment type="subunit">
    <text evidence="16">Composed of six subunits; NqrA, NqrB, NqrC, NqrD, NqrE and NqrF.</text>
</comment>
<feature type="modified residue" description="FMN phosphoryl threonine" evidence="16 17">
    <location>
        <position position="236"/>
    </location>
</feature>
<keyword evidence="5 16" id="KW-0285">Flavoprotein</keyword>
<comment type="catalytic activity">
    <reaction evidence="16">
        <text>a ubiquinone + n Na(+)(in) + NADH + H(+) = a ubiquinol + n Na(+)(out) + NAD(+)</text>
        <dbReference type="Rhea" id="RHEA:47748"/>
        <dbReference type="Rhea" id="RHEA-COMP:9565"/>
        <dbReference type="Rhea" id="RHEA-COMP:9566"/>
        <dbReference type="ChEBI" id="CHEBI:15378"/>
        <dbReference type="ChEBI" id="CHEBI:16389"/>
        <dbReference type="ChEBI" id="CHEBI:17976"/>
        <dbReference type="ChEBI" id="CHEBI:29101"/>
        <dbReference type="ChEBI" id="CHEBI:57540"/>
        <dbReference type="ChEBI" id="CHEBI:57945"/>
        <dbReference type="EC" id="7.2.1.1"/>
    </reaction>
</comment>
<evidence type="ECO:0000256" key="16">
    <source>
        <dbReference type="HAMAP-Rule" id="MF_00426"/>
    </source>
</evidence>
<keyword evidence="13 16" id="KW-0830">Ubiquinone</keyword>
<evidence type="ECO:0000256" key="10">
    <source>
        <dbReference type="ARBA" id="ARBA00023027"/>
    </source>
</evidence>
<feature type="transmembrane region" description="Helical" evidence="16">
    <location>
        <begin position="297"/>
        <end position="315"/>
    </location>
</feature>
<keyword evidence="4 16" id="KW-0597">Phosphoprotein</keyword>
<feature type="transmembrane region" description="Helical" evidence="16">
    <location>
        <begin position="271"/>
        <end position="290"/>
    </location>
</feature>
<dbReference type="PIRSF" id="PIRSF016055">
    <property type="entry name" value="NADH-UbQ_OxRdtase_B_su"/>
    <property type="match status" value="1"/>
</dbReference>
<keyword evidence="1 16" id="KW-0813">Transport</keyword>